<evidence type="ECO:0000313" key="3">
    <source>
        <dbReference type="Proteomes" id="UP000054485"/>
    </source>
</evidence>
<name>A0A0C9ZY56_9AGAM</name>
<gene>
    <name evidence="2" type="ORF">CY34DRAFT_812953</name>
</gene>
<dbReference type="Proteomes" id="UP000054485">
    <property type="component" value="Unassembled WGS sequence"/>
</dbReference>
<keyword evidence="1" id="KW-0732">Signal</keyword>
<dbReference type="AlphaFoldDB" id="A0A0C9ZY56"/>
<protein>
    <submittedName>
        <fullName evidence="2">Uncharacterized protein</fullName>
    </submittedName>
</protein>
<proteinExistence type="predicted"/>
<dbReference type="InParanoid" id="A0A0C9ZY56"/>
<reference evidence="3" key="2">
    <citation type="submission" date="2015-01" db="EMBL/GenBank/DDBJ databases">
        <title>Evolutionary Origins and Diversification of the Mycorrhizal Mutualists.</title>
        <authorList>
            <consortium name="DOE Joint Genome Institute"/>
            <consortium name="Mycorrhizal Genomics Consortium"/>
            <person name="Kohler A."/>
            <person name="Kuo A."/>
            <person name="Nagy L.G."/>
            <person name="Floudas D."/>
            <person name="Copeland A."/>
            <person name="Barry K.W."/>
            <person name="Cichocki N."/>
            <person name="Veneault-Fourrey C."/>
            <person name="LaButti K."/>
            <person name="Lindquist E.A."/>
            <person name="Lipzen A."/>
            <person name="Lundell T."/>
            <person name="Morin E."/>
            <person name="Murat C."/>
            <person name="Riley R."/>
            <person name="Ohm R."/>
            <person name="Sun H."/>
            <person name="Tunlid A."/>
            <person name="Henrissat B."/>
            <person name="Grigoriev I.V."/>
            <person name="Hibbett D.S."/>
            <person name="Martin F."/>
        </authorList>
    </citation>
    <scope>NUCLEOTIDE SEQUENCE [LARGE SCALE GENOMIC DNA]</scope>
    <source>
        <strain evidence="3">UH-Slu-Lm8-n1</strain>
    </source>
</reference>
<dbReference type="HOGENOM" id="CLU_2984802_0_0_1"/>
<feature type="signal peptide" evidence="1">
    <location>
        <begin position="1"/>
        <end position="20"/>
    </location>
</feature>
<accession>A0A0C9ZY56</accession>
<sequence>VRFPCLIHVLYSFCTWLCRSAQRYFCTVCPRPSSAIDPTTSQGCVPMLPYANPVLWPS</sequence>
<reference evidence="2 3" key="1">
    <citation type="submission" date="2014-04" db="EMBL/GenBank/DDBJ databases">
        <authorList>
            <consortium name="DOE Joint Genome Institute"/>
            <person name="Kuo A."/>
            <person name="Ruytinx J."/>
            <person name="Rineau F."/>
            <person name="Colpaert J."/>
            <person name="Kohler A."/>
            <person name="Nagy L.G."/>
            <person name="Floudas D."/>
            <person name="Copeland A."/>
            <person name="Barry K.W."/>
            <person name="Cichocki N."/>
            <person name="Veneault-Fourrey C."/>
            <person name="LaButti K."/>
            <person name="Lindquist E.A."/>
            <person name="Lipzen A."/>
            <person name="Lundell T."/>
            <person name="Morin E."/>
            <person name="Murat C."/>
            <person name="Sun H."/>
            <person name="Tunlid A."/>
            <person name="Henrissat B."/>
            <person name="Grigoriev I.V."/>
            <person name="Hibbett D.S."/>
            <person name="Martin F."/>
            <person name="Nordberg H.P."/>
            <person name="Cantor M.N."/>
            <person name="Hua S.X."/>
        </authorList>
    </citation>
    <scope>NUCLEOTIDE SEQUENCE [LARGE SCALE GENOMIC DNA]</scope>
    <source>
        <strain evidence="2 3">UH-Slu-Lm8-n1</strain>
    </source>
</reference>
<evidence type="ECO:0000256" key="1">
    <source>
        <dbReference type="SAM" id="SignalP"/>
    </source>
</evidence>
<evidence type="ECO:0000313" key="2">
    <source>
        <dbReference type="EMBL" id="KIK34396.1"/>
    </source>
</evidence>
<feature type="chain" id="PRO_5002223862" evidence="1">
    <location>
        <begin position="21"/>
        <end position="58"/>
    </location>
</feature>
<dbReference type="EMBL" id="KN835760">
    <property type="protein sequence ID" value="KIK34396.1"/>
    <property type="molecule type" value="Genomic_DNA"/>
</dbReference>
<keyword evidence="3" id="KW-1185">Reference proteome</keyword>
<organism evidence="2 3">
    <name type="scientific">Suillus luteus UH-Slu-Lm8-n1</name>
    <dbReference type="NCBI Taxonomy" id="930992"/>
    <lineage>
        <taxon>Eukaryota</taxon>
        <taxon>Fungi</taxon>
        <taxon>Dikarya</taxon>
        <taxon>Basidiomycota</taxon>
        <taxon>Agaricomycotina</taxon>
        <taxon>Agaricomycetes</taxon>
        <taxon>Agaricomycetidae</taxon>
        <taxon>Boletales</taxon>
        <taxon>Suillineae</taxon>
        <taxon>Suillaceae</taxon>
        <taxon>Suillus</taxon>
    </lineage>
</organism>
<feature type="non-terminal residue" evidence="2">
    <location>
        <position position="1"/>
    </location>
</feature>